<feature type="region of interest" description="Disordered" evidence="1">
    <location>
        <begin position="83"/>
        <end position="110"/>
    </location>
</feature>
<protein>
    <submittedName>
        <fullName evidence="2">Uncharacterized protein</fullName>
    </submittedName>
</protein>
<evidence type="ECO:0000313" key="2">
    <source>
        <dbReference type="EMBL" id="KAJ9677746.1"/>
    </source>
</evidence>
<dbReference type="AlphaFoldDB" id="A0AA38YW15"/>
<accession>A0AA38YW15</accession>
<sequence length="110" mass="12595">MATPSRSQSSAIGDEGYFDWREKTRRLRQENNVLQIQASSSGPSHSQHPRSQQVNSKRNDEVVYPEHAESLLGEHDARLDARPLTTHNDLLNESSDSTRVSLKRRRNRKS</sequence>
<evidence type="ECO:0000256" key="1">
    <source>
        <dbReference type="SAM" id="MobiDB-lite"/>
    </source>
</evidence>
<reference evidence="2 3" key="1">
    <citation type="journal article" date="2023" name="BMC Biotechnol.">
        <title>Vitis rotundifolia cv Carlos genome sequencing.</title>
        <authorList>
            <person name="Huff M."/>
            <person name="Hulse-Kemp A."/>
            <person name="Scheffler B."/>
            <person name="Youngblood R."/>
            <person name="Simpson S."/>
            <person name="Babiker E."/>
            <person name="Staton M."/>
        </authorList>
    </citation>
    <scope>NUCLEOTIDE SEQUENCE [LARGE SCALE GENOMIC DNA]</scope>
    <source>
        <tissue evidence="2">Leaf</tissue>
    </source>
</reference>
<feature type="compositionally biased region" description="Polar residues" evidence="1">
    <location>
        <begin position="36"/>
        <end position="56"/>
    </location>
</feature>
<gene>
    <name evidence="2" type="ORF">PVL29_022620</name>
</gene>
<evidence type="ECO:0000313" key="3">
    <source>
        <dbReference type="Proteomes" id="UP001168098"/>
    </source>
</evidence>
<feature type="compositionally biased region" description="Polar residues" evidence="1">
    <location>
        <begin position="85"/>
        <end position="100"/>
    </location>
</feature>
<feature type="compositionally biased region" description="Basic residues" evidence="1">
    <location>
        <begin position="101"/>
        <end position="110"/>
    </location>
</feature>
<proteinExistence type="predicted"/>
<comment type="caution">
    <text evidence="2">The sequence shown here is derived from an EMBL/GenBank/DDBJ whole genome shotgun (WGS) entry which is preliminary data.</text>
</comment>
<dbReference type="EMBL" id="JARBHA010000017">
    <property type="protein sequence ID" value="KAJ9677746.1"/>
    <property type="molecule type" value="Genomic_DNA"/>
</dbReference>
<keyword evidence="3" id="KW-1185">Reference proteome</keyword>
<organism evidence="2 3">
    <name type="scientific">Vitis rotundifolia</name>
    <name type="common">Muscadine grape</name>
    <dbReference type="NCBI Taxonomy" id="103349"/>
    <lineage>
        <taxon>Eukaryota</taxon>
        <taxon>Viridiplantae</taxon>
        <taxon>Streptophyta</taxon>
        <taxon>Embryophyta</taxon>
        <taxon>Tracheophyta</taxon>
        <taxon>Spermatophyta</taxon>
        <taxon>Magnoliopsida</taxon>
        <taxon>eudicotyledons</taxon>
        <taxon>Gunneridae</taxon>
        <taxon>Pentapetalae</taxon>
        <taxon>rosids</taxon>
        <taxon>Vitales</taxon>
        <taxon>Vitaceae</taxon>
        <taxon>Viteae</taxon>
        <taxon>Vitis</taxon>
    </lineage>
</organism>
<dbReference type="Proteomes" id="UP001168098">
    <property type="component" value="Unassembled WGS sequence"/>
</dbReference>
<feature type="region of interest" description="Disordered" evidence="1">
    <location>
        <begin position="36"/>
        <end position="61"/>
    </location>
</feature>
<name>A0AA38YW15_VITRO</name>